<keyword evidence="3" id="KW-0677">Repeat</keyword>
<dbReference type="AlphaFoldDB" id="A0A813XAP3"/>
<dbReference type="Pfam" id="PF00400">
    <property type="entry name" value="WD40"/>
    <property type="match status" value="2"/>
</dbReference>
<protein>
    <recommendedName>
        <fullName evidence="10">Polycomb protein esc</fullName>
    </recommendedName>
</protein>
<evidence type="ECO:0000256" key="2">
    <source>
        <dbReference type="ARBA" id="ARBA00022574"/>
    </source>
</evidence>
<dbReference type="PROSITE" id="PS00678">
    <property type="entry name" value="WD_REPEATS_1"/>
    <property type="match status" value="2"/>
</dbReference>
<reference evidence="8" key="1">
    <citation type="submission" date="2021-02" db="EMBL/GenBank/DDBJ databases">
        <authorList>
            <person name="Nowell W R."/>
        </authorList>
    </citation>
    <scope>NUCLEOTIDE SEQUENCE</scope>
    <source>
        <strain evidence="8">Ploen Becks lab</strain>
    </source>
</reference>
<dbReference type="SUPFAM" id="SSF50978">
    <property type="entry name" value="WD40 repeat-like"/>
    <property type="match status" value="1"/>
</dbReference>
<dbReference type="PANTHER" id="PTHR10253">
    <property type="entry name" value="POLYCOMB PROTEIN"/>
    <property type="match status" value="1"/>
</dbReference>
<evidence type="ECO:0000313" key="8">
    <source>
        <dbReference type="EMBL" id="CAF0868837.1"/>
    </source>
</evidence>
<dbReference type="InterPro" id="IPR036322">
    <property type="entry name" value="WD40_repeat_dom_sf"/>
</dbReference>
<dbReference type="InterPro" id="IPR015943">
    <property type="entry name" value="WD40/YVTN_repeat-like_dom_sf"/>
</dbReference>
<name>A0A813XAP3_9BILA</name>
<dbReference type="SMART" id="SM00320">
    <property type="entry name" value="WD40"/>
    <property type="match status" value="5"/>
</dbReference>
<dbReference type="Proteomes" id="UP000663879">
    <property type="component" value="Unassembled WGS sequence"/>
</dbReference>
<feature type="repeat" description="WD" evidence="6">
    <location>
        <begin position="287"/>
        <end position="328"/>
    </location>
</feature>
<proteinExistence type="inferred from homology"/>
<feature type="repeat" description="WD" evidence="6">
    <location>
        <begin position="241"/>
        <end position="283"/>
    </location>
</feature>
<evidence type="ECO:0000256" key="7">
    <source>
        <dbReference type="SAM" id="MobiDB-lite"/>
    </source>
</evidence>
<comment type="similarity">
    <text evidence="1">Belongs to the WD repeat ESC family.</text>
</comment>
<feature type="compositionally biased region" description="Polar residues" evidence="7">
    <location>
        <begin position="8"/>
        <end position="33"/>
    </location>
</feature>
<evidence type="ECO:0000256" key="5">
    <source>
        <dbReference type="ARBA" id="ARBA00023163"/>
    </source>
</evidence>
<evidence type="ECO:0000256" key="4">
    <source>
        <dbReference type="ARBA" id="ARBA00023015"/>
    </source>
</evidence>
<organism evidence="8 9">
    <name type="scientific">Brachionus calyciflorus</name>
    <dbReference type="NCBI Taxonomy" id="104777"/>
    <lineage>
        <taxon>Eukaryota</taxon>
        <taxon>Metazoa</taxon>
        <taxon>Spiralia</taxon>
        <taxon>Gnathifera</taxon>
        <taxon>Rotifera</taxon>
        <taxon>Eurotatoria</taxon>
        <taxon>Monogononta</taxon>
        <taxon>Pseudotrocha</taxon>
        <taxon>Ploima</taxon>
        <taxon>Brachionidae</taxon>
        <taxon>Brachionus</taxon>
    </lineage>
</organism>
<dbReference type="InterPro" id="IPR051243">
    <property type="entry name" value="PcG_WD-repeat"/>
</dbReference>
<gene>
    <name evidence="8" type="ORF">OXX778_LOCUS9827</name>
</gene>
<dbReference type="InterPro" id="IPR019775">
    <property type="entry name" value="WD40_repeat_CS"/>
</dbReference>
<evidence type="ECO:0000313" key="9">
    <source>
        <dbReference type="Proteomes" id="UP000663879"/>
    </source>
</evidence>
<feature type="region of interest" description="Disordered" evidence="7">
    <location>
        <begin position="1"/>
        <end position="55"/>
    </location>
</feature>
<dbReference type="PROSITE" id="PS50082">
    <property type="entry name" value="WD_REPEATS_2"/>
    <property type="match status" value="2"/>
</dbReference>
<comment type="caution">
    <text evidence="8">The sequence shown here is derived from an EMBL/GenBank/DDBJ whole genome shotgun (WGS) entry which is preliminary data.</text>
</comment>
<dbReference type="InterPro" id="IPR001680">
    <property type="entry name" value="WD40_rpt"/>
</dbReference>
<feature type="compositionally biased region" description="Low complexity" evidence="7">
    <location>
        <begin position="34"/>
        <end position="51"/>
    </location>
</feature>
<dbReference type="OrthoDB" id="7318948at2759"/>
<dbReference type="Gene3D" id="2.130.10.10">
    <property type="entry name" value="YVTN repeat-like/Quinoprotein amine dehydrogenase"/>
    <property type="match status" value="1"/>
</dbReference>
<sequence>MKRRSLEKNQLTNDSETSLGKKSPDKTSINSSPSANTRSRRSLNNLNNELNKSPTVQFKQELKIETHYIPNQEHPNLPSANSSDFSVVYVDDSDATNQSDFAVINEDIQSIPKKRNNRKKKENSEPEDKNKLAKYKLITCLKEEHAVNVYDVKIYKPFESNPKRLIFAAVGNNQCSIYEYNTMTGDIEPIDVYLDADPEEDFYVCEWTTDPVQLEPLLVCAGNKGIIRTTCPFKPDLKNALIGHGASINDLKFHPTKNFILLSASKDYTLRLWNVNTTVCIAIFGGAEGHTDQVLSADINIKGTYIISCGIDHYLKIWNIHTPKMETAIESSETFDNTYKSFPTVSVNFPDFSTREVHTNYVDCVRWFGDLILSKSCENCIIGWKPGLIDEKLELLPRTSKNISILHKYDAQECDIWFVKFGLDFSKKVMAVGTTNGKIYVWNLDQDNSQEFKKATLTNPKSKGIIRSIAISINGNDLIASNNLGNIFIWKKE</sequence>
<evidence type="ECO:0008006" key="10">
    <source>
        <dbReference type="Google" id="ProtNLM"/>
    </source>
</evidence>
<accession>A0A813XAP3</accession>
<evidence type="ECO:0000256" key="6">
    <source>
        <dbReference type="PROSITE-ProRule" id="PRU00221"/>
    </source>
</evidence>
<keyword evidence="5" id="KW-0804">Transcription</keyword>
<feature type="compositionally biased region" description="Basic residues" evidence="7">
    <location>
        <begin position="112"/>
        <end position="121"/>
    </location>
</feature>
<evidence type="ECO:0000256" key="3">
    <source>
        <dbReference type="ARBA" id="ARBA00022737"/>
    </source>
</evidence>
<evidence type="ECO:0000256" key="1">
    <source>
        <dbReference type="ARBA" id="ARBA00008075"/>
    </source>
</evidence>
<dbReference type="EMBL" id="CAJNOC010001485">
    <property type="protein sequence ID" value="CAF0868837.1"/>
    <property type="molecule type" value="Genomic_DNA"/>
</dbReference>
<keyword evidence="9" id="KW-1185">Reference proteome</keyword>
<feature type="region of interest" description="Disordered" evidence="7">
    <location>
        <begin position="106"/>
        <end position="128"/>
    </location>
</feature>
<keyword evidence="2 6" id="KW-0853">WD repeat</keyword>
<keyword evidence="4" id="KW-0805">Transcription regulation</keyword>
<dbReference type="PROSITE" id="PS50294">
    <property type="entry name" value="WD_REPEATS_REGION"/>
    <property type="match status" value="2"/>
</dbReference>